<keyword evidence="6" id="KW-1185">Reference proteome</keyword>
<dbReference type="SMART" id="SM00065">
    <property type="entry name" value="GAF"/>
    <property type="match status" value="1"/>
</dbReference>
<feature type="domain" description="GGDEF" evidence="4">
    <location>
        <begin position="233"/>
        <end position="370"/>
    </location>
</feature>
<evidence type="ECO:0000256" key="2">
    <source>
        <dbReference type="ARBA" id="ARBA00034247"/>
    </source>
</evidence>
<dbReference type="CDD" id="cd01949">
    <property type="entry name" value="GGDEF"/>
    <property type="match status" value="1"/>
</dbReference>
<dbReference type="Pfam" id="PF13185">
    <property type="entry name" value="GAF_2"/>
    <property type="match status" value="1"/>
</dbReference>
<dbReference type="InterPro" id="IPR043128">
    <property type="entry name" value="Rev_trsase/Diguanyl_cyclase"/>
</dbReference>
<dbReference type="SMART" id="SM00267">
    <property type="entry name" value="GGDEF"/>
    <property type="match status" value="1"/>
</dbReference>
<dbReference type="EMBL" id="AP024546">
    <property type="protein sequence ID" value="BCT95680.1"/>
    <property type="molecule type" value="Genomic_DNA"/>
</dbReference>
<name>A0ABM7QDT1_9GAMM</name>
<dbReference type="RefSeq" id="WP_213437385.1">
    <property type="nucleotide sequence ID" value="NZ_AP024546.1"/>
</dbReference>
<protein>
    <recommendedName>
        <fullName evidence="1">diguanylate cyclase</fullName>
        <ecNumber evidence="1">2.7.7.65</ecNumber>
    </recommendedName>
</protein>
<dbReference type="Proteomes" id="UP000680514">
    <property type="component" value="Chromosome"/>
</dbReference>
<evidence type="ECO:0000256" key="3">
    <source>
        <dbReference type="SAM" id="MobiDB-lite"/>
    </source>
</evidence>
<gene>
    <name evidence="5" type="ORF">LYSHEL_15510</name>
</gene>
<evidence type="ECO:0000256" key="1">
    <source>
        <dbReference type="ARBA" id="ARBA00012528"/>
    </source>
</evidence>
<dbReference type="InterPro" id="IPR029016">
    <property type="entry name" value="GAF-like_dom_sf"/>
</dbReference>
<sequence>MSPEGDGNQHDHDPVTTPAAAGAGASAWQARLTGLLAEVSREALEGEDLEAVLRRIVECLVRNLPVAIASIILLDDEGTHFMQEVWAGDVELFPQELAHGWPVSVGAAGRCARTGEAQLINDVDTDPDYISGNSAVRSEYLVPIRHRTRLHGVLNIESTRADFFSEETRSVFDAIAGQVAGAIHLARVVGELESANRKLEQLSMSDGLTGIANRRCFDQRLSAEWEWLAGEGRELALVLADADAFKPLNDAHGHLYGDECLRELARICMRLADGTDDLVARFGGEELVLLLPGRDLAAAQELGERLRRDVEAAAMPHAQSQVAPHVTVSVGVSAVRPSKAMSPDHLIAAADRALYMAKARGRNRVIALEADPKDA</sequence>
<dbReference type="Gene3D" id="3.30.450.40">
    <property type="match status" value="1"/>
</dbReference>
<comment type="catalytic activity">
    <reaction evidence="2">
        <text>2 GTP = 3',3'-c-di-GMP + 2 diphosphate</text>
        <dbReference type="Rhea" id="RHEA:24898"/>
        <dbReference type="ChEBI" id="CHEBI:33019"/>
        <dbReference type="ChEBI" id="CHEBI:37565"/>
        <dbReference type="ChEBI" id="CHEBI:58805"/>
        <dbReference type="EC" id="2.7.7.65"/>
    </reaction>
</comment>
<evidence type="ECO:0000259" key="4">
    <source>
        <dbReference type="PROSITE" id="PS50887"/>
    </source>
</evidence>
<dbReference type="InterPro" id="IPR000160">
    <property type="entry name" value="GGDEF_dom"/>
</dbReference>
<dbReference type="InterPro" id="IPR029787">
    <property type="entry name" value="Nucleotide_cyclase"/>
</dbReference>
<dbReference type="SUPFAM" id="SSF55073">
    <property type="entry name" value="Nucleotide cyclase"/>
    <property type="match status" value="1"/>
</dbReference>
<proteinExistence type="predicted"/>
<dbReference type="InterPro" id="IPR050469">
    <property type="entry name" value="Diguanylate_Cyclase"/>
</dbReference>
<accession>A0ABM7QDT1</accession>
<feature type="region of interest" description="Disordered" evidence="3">
    <location>
        <begin position="1"/>
        <end position="22"/>
    </location>
</feature>
<dbReference type="PROSITE" id="PS50887">
    <property type="entry name" value="GGDEF"/>
    <property type="match status" value="1"/>
</dbReference>
<evidence type="ECO:0000313" key="5">
    <source>
        <dbReference type="EMBL" id="BCT95680.1"/>
    </source>
</evidence>
<dbReference type="Gene3D" id="3.30.70.270">
    <property type="match status" value="1"/>
</dbReference>
<dbReference type="PANTHER" id="PTHR45138:SF9">
    <property type="entry name" value="DIGUANYLATE CYCLASE DGCM-RELATED"/>
    <property type="match status" value="1"/>
</dbReference>
<evidence type="ECO:0000313" key="6">
    <source>
        <dbReference type="Proteomes" id="UP000680514"/>
    </source>
</evidence>
<dbReference type="EC" id="2.7.7.65" evidence="1"/>
<dbReference type="SUPFAM" id="SSF55781">
    <property type="entry name" value="GAF domain-like"/>
    <property type="match status" value="1"/>
</dbReference>
<dbReference type="Pfam" id="PF00990">
    <property type="entry name" value="GGDEF"/>
    <property type="match status" value="1"/>
</dbReference>
<organism evidence="5 6">
    <name type="scientific">Lysobacter helvus</name>
    <dbReference type="NCBI Taxonomy" id="2675059"/>
    <lineage>
        <taxon>Bacteria</taxon>
        <taxon>Pseudomonadati</taxon>
        <taxon>Pseudomonadota</taxon>
        <taxon>Gammaproteobacteria</taxon>
        <taxon>Lysobacterales</taxon>
        <taxon>Lysobacteraceae</taxon>
        <taxon>Lysobacter</taxon>
    </lineage>
</organism>
<dbReference type="PANTHER" id="PTHR45138">
    <property type="entry name" value="REGULATORY COMPONENTS OF SENSORY TRANSDUCTION SYSTEM"/>
    <property type="match status" value="1"/>
</dbReference>
<dbReference type="NCBIfam" id="TIGR00254">
    <property type="entry name" value="GGDEF"/>
    <property type="match status" value="1"/>
</dbReference>
<dbReference type="InterPro" id="IPR003018">
    <property type="entry name" value="GAF"/>
</dbReference>
<reference evidence="5 6" key="1">
    <citation type="submission" date="2021-03" db="EMBL/GenBank/DDBJ databases">
        <title>Complete Genome Sequences of Two Lysobacter Strains Isolated from Sea Water (Lysobacter caseinilyticus) and Soil (Lysobacter helvus) in South Korea.</title>
        <authorList>
            <person name="Watanabe Y."/>
            <person name="Arakawa K."/>
        </authorList>
    </citation>
    <scope>NUCLEOTIDE SEQUENCE [LARGE SCALE GENOMIC DNA]</scope>
    <source>
        <strain evidence="5 6">D10</strain>
    </source>
</reference>